<dbReference type="AlphaFoldDB" id="A0A179FAU8"/>
<keyword evidence="2" id="KW-0808">Transferase</keyword>
<protein>
    <submittedName>
        <fullName evidence="2">Kinase domain-containing protein</fullName>
    </submittedName>
</protein>
<dbReference type="Gene3D" id="1.10.510.10">
    <property type="entry name" value="Transferase(Phosphotransferase) domain 1"/>
    <property type="match status" value="1"/>
</dbReference>
<dbReference type="OrthoDB" id="4062651at2759"/>
<dbReference type="GeneID" id="28849883"/>
<dbReference type="PROSITE" id="PS50011">
    <property type="entry name" value="PROTEIN_KINASE_DOM"/>
    <property type="match status" value="1"/>
</dbReference>
<dbReference type="GO" id="GO:0004672">
    <property type="term" value="F:protein kinase activity"/>
    <property type="evidence" value="ECO:0007669"/>
    <property type="project" value="InterPro"/>
</dbReference>
<gene>
    <name evidence="2" type="ORF">VFPPC_06943</name>
</gene>
<keyword evidence="3" id="KW-1185">Reference proteome</keyword>
<dbReference type="SUPFAM" id="SSF56112">
    <property type="entry name" value="Protein kinase-like (PK-like)"/>
    <property type="match status" value="1"/>
</dbReference>
<dbReference type="InterPro" id="IPR011009">
    <property type="entry name" value="Kinase-like_dom_sf"/>
</dbReference>
<accession>A0A179FAU8</accession>
<dbReference type="GO" id="GO:0005524">
    <property type="term" value="F:ATP binding"/>
    <property type="evidence" value="ECO:0007669"/>
    <property type="project" value="InterPro"/>
</dbReference>
<dbReference type="KEGG" id="pchm:VFPPC_06943"/>
<evidence type="ECO:0000259" key="1">
    <source>
        <dbReference type="PROSITE" id="PS50011"/>
    </source>
</evidence>
<evidence type="ECO:0000313" key="3">
    <source>
        <dbReference type="Proteomes" id="UP000078397"/>
    </source>
</evidence>
<dbReference type="STRING" id="1380566.A0A179FAU8"/>
<dbReference type="Proteomes" id="UP000078397">
    <property type="component" value="Unassembled WGS sequence"/>
</dbReference>
<name>A0A179FAU8_METCM</name>
<proteinExistence type="predicted"/>
<reference evidence="2 3" key="1">
    <citation type="journal article" date="2016" name="PLoS Pathog.">
        <title>Biosynthesis of antibiotic leucinostatins in bio-control fungus Purpureocillium lilacinum and their inhibition on phytophthora revealed by genome mining.</title>
        <authorList>
            <person name="Wang G."/>
            <person name="Liu Z."/>
            <person name="Lin R."/>
            <person name="Li E."/>
            <person name="Mao Z."/>
            <person name="Ling J."/>
            <person name="Yang Y."/>
            <person name="Yin W.B."/>
            <person name="Xie B."/>
        </authorList>
    </citation>
    <scope>NUCLEOTIDE SEQUENCE [LARGE SCALE GENOMIC DNA]</scope>
    <source>
        <strain evidence="2">170</strain>
    </source>
</reference>
<dbReference type="InterPro" id="IPR000719">
    <property type="entry name" value="Prot_kinase_dom"/>
</dbReference>
<dbReference type="RefSeq" id="XP_018140134.1">
    <property type="nucleotide sequence ID" value="XM_018285889.1"/>
</dbReference>
<organism evidence="2 3">
    <name type="scientific">Pochonia chlamydosporia 170</name>
    <dbReference type="NCBI Taxonomy" id="1380566"/>
    <lineage>
        <taxon>Eukaryota</taxon>
        <taxon>Fungi</taxon>
        <taxon>Dikarya</taxon>
        <taxon>Ascomycota</taxon>
        <taxon>Pezizomycotina</taxon>
        <taxon>Sordariomycetes</taxon>
        <taxon>Hypocreomycetidae</taxon>
        <taxon>Hypocreales</taxon>
        <taxon>Clavicipitaceae</taxon>
        <taxon>Pochonia</taxon>
    </lineage>
</organism>
<dbReference type="EMBL" id="LSBJ02000007">
    <property type="protein sequence ID" value="OAQ62430.1"/>
    <property type="molecule type" value="Genomic_DNA"/>
</dbReference>
<feature type="domain" description="Protein kinase" evidence="1">
    <location>
        <begin position="109"/>
        <end position="349"/>
    </location>
</feature>
<keyword evidence="2" id="KW-0418">Kinase</keyword>
<sequence length="349" mass="38556">METQDNNAATPSFCMLELSAHSKDIVYVFLYNGTRFFVTISAEDLEGKGELLHQFNNFKAELDDPDNMFHFEEWVLAALDGFMRQAAPTPAPGAPKVITLLEYFSPTTFAFNLVNNEGSLSAVQECYHPEMHGDTSPRTQIVDSLDLTDSHDVDPEVILRSTLPSVPVIPASKLERVSEGLCAEELSDIPTKVRHVDTNNVFFFKAGFKDHGHLRELGVLSQINSSQVSPPLRTSKLVGLVVWDDDVSCLMGFLLEYIEGETLDLRAESASAENKMKWMRQIEVTVKQLHKLGIVWGDVKPDNVIVDSAGDAVVVDFGGGYTPGYIEKGLQQTFQGDLVGLDHMAAEMG</sequence>
<evidence type="ECO:0000313" key="2">
    <source>
        <dbReference type="EMBL" id="OAQ62430.1"/>
    </source>
</evidence>
<dbReference type="Pfam" id="PF00069">
    <property type="entry name" value="Pkinase"/>
    <property type="match status" value="1"/>
</dbReference>
<comment type="caution">
    <text evidence="2">The sequence shown here is derived from an EMBL/GenBank/DDBJ whole genome shotgun (WGS) entry which is preliminary data.</text>
</comment>